<sequence>MAANIPGPLKAADIARFAMRSAQLANVDPVMTYWCDYYIVNQILSKGLHTADDESMAYTTALMDKLEQIKAQHPRNDAILDDMAAKAYVEQFALKTFDRADKAVRANKASAQTADTFRAAATFLDLLGTWGPLDPEISAKSKFAKYHALRIAKAIKAGEDPNLSNPVQEPPPQEAAAPTLDPNDPEVQRINGASSTQPASDDAAPPPSLPSPPLPDAPATLPHPHQPPNGPPSQAGDVSPLAPTPDSRKGSVGGGYFPRLPATFASEVAPPALPTAPADDVSMGEDPPQFIDSDPSSFYNQQNQQHPPPPAQPQPQAPQIHSATAAAWPQPRQQPPAPEPVMSNNSISTAGAYRTDDEAIASAAKHAKWAVSALNFEDVDTAVKELRIALRSLGAS</sequence>
<evidence type="ECO:0000256" key="5">
    <source>
        <dbReference type="ARBA" id="ARBA00022490"/>
    </source>
</evidence>
<evidence type="ECO:0000256" key="2">
    <source>
        <dbReference type="ARBA" id="ARBA00004496"/>
    </source>
</evidence>
<dbReference type="InterPro" id="IPR039431">
    <property type="entry name" value="Vta1/CALS_N"/>
</dbReference>
<dbReference type="InterPro" id="IPR044538">
    <property type="entry name" value="Vta1-like"/>
</dbReference>
<evidence type="ECO:0000313" key="12">
    <source>
        <dbReference type="EMBL" id="KAJ9669031.1"/>
    </source>
</evidence>
<evidence type="ECO:0000313" key="13">
    <source>
        <dbReference type="Proteomes" id="UP001172684"/>
    </source>
</evidence>
<keyword evidence="5" id="KW-0963">Cytoplasm</keyword>
<evidence type="ECO:0000256" key="6">
    <source>
        <dbReference type="ARBA" id="ARBA00022753"/>
    </source>
</evidence>
<organism evidence="12 13">
    <name type="scientific">Coniosporium apollinis</name>
    <dbReference type="NCBI Taxonomy" id="61459"/>
    <lineage>
        <taxon>Eukaryota</taxon>
        <taxon>Fungi</taxon>
        <taxon>Dikarya</taxon>
        <taxon>Ascomycota</taxon>
        <taxon>Pezizomycotina</taxon>
        <taxon>Dothideomycetes</taxon>
        <taxon>Dothideomycetes incertae sedis</taxon>
        <taxon>Coniosporium</taxon>
    </lineage>
</organism>
<keyword evidence="8" id="KW-0472">Membrane</keyword>
<protein>
    <recommendedName>
        <fullName evidence="14">Vta1 C-terminal domain-containing protein</fullName>
    </recommendedName>
</protein>
<dbReference type="InterPro" id="IPR041212">
    <property type="entry name" value="Vta1_C"/>
</dbReference>
<evidence type="ECO:0000256" key="1">
    <source>
        <dbReference type="ARBA" id="ARBA00004481"/>
    </source>
</evidence>
<keyword evidence="7" id="KW-0653">Protein transport</keyword>
<feature type="compositionally biased region" description="Pro residues" evidence="9">
    <location>
        <begin position="306"/>
        <end position="316"/>
    </location>
</feature>
<comment type="similarity">
    <text evidence="3">Belongs to the VTA1 family.</text>
</comment>
<evidence type="ECO:0008006" key="14">
    <source>
        <dbReference type="Google" id="ProtNLM"/>
    </source>
</evidence>
<feature type="domain" description="Vta1/callose synthase N-terminal" evidence="10">
    <location>
        <begin position="14"/>
        <end position="156"/>
    </location>
</feature>
<proteinExistence type="inferred from homology"/>
<comment type="caution">
    <text evidence="12">The sequence shown here is derived from an EMBL/GenBank/DDBJ whole genome shotgun (WGS) entry which is preliminary data.</text>
</comment>
<evidence type="ECO:0000256" key="9">
    <source>
        <dbReference type="SAM" id="MobiDB-lite"/>
    </source>
</evidence>
<dbReference type="Pfam" id="PF18097">
    <property type="entry name" value="Vta1_C"/>
    <property type="match status" value="1"/>
</dbReference>
<evidence type="ECO:0000256" key="7">
    <source>
        <dbReference type="ARBA" id="ARBA00022927"/>
    </source>
</evidence>
<dbReference type="Gene3D" id="1.25.40.270">
    <property type="entry name" value="Vacuolar protein sorting-associated protein vta1"/>
    <property type="match status" value="1"/>
</dbReference>
<evidence type="ECO:0000259" key="10">
    <source>
        <dbReference type="Pfam" id="PF04652"/>
    </source>
</evidence>
<evidence type="ECO:0000259" key="11">
    <source>
        <dbReference type="Pfam" id="PF18097"/>
    </source>
</evidence>
<evidence type="ECO:0000256" key="8">
    <source>
        <dbReference type="ARBA" id="ARBA00023136"/>
    </source>
</evidence>
<dbReference type="PANTHER" id="PTHR46009:SF1">
    <property type="entry name" value="VACUOLAR PROTEIN SORTING-ASSOCIATED PROTEIN VTA1 HOMOLOG"/>
    <property type="match status" value="1"/>
</dbReference>
<accession>A0ABQ9P356</accession>
<feature type="compositionally biased region" description="Pro residues" evidence="9">
    <location>
        <begin position="204"/>
        <end position="216"/>
    </location>
</feature>
<comment type="subcellular location">
    <subcellularLocation>
        <location evidence="2">Cytoplasm</location>
    </subcellularLocation>
    <subcellularLocation>
        <location evidence="1">Endosome membrane</location>
        <topology evidence="1">Peripheral membrane protein</topology>
    </subcellularLocation>
</comment>
<dbReference type="Proteomes" id="UP001172684">
    <property type="component" value="Unassembled WGS sequence"/>
</dbReference>
<dbReference type="Pfam" id="PF04652">
    <property type="entry name" value="Vta1"/>
    <property type="match status" value="1"/>
</dbReference>
<reference evidence="12" key="1">
    <citation type="submission" date="2022-10" db="EMBL/GenBank/DDBJ databases">
        <title>Culturing micro-colonial fungi from biological soil crusts in the Mojave desert and describing Neophaeococcomyces mojavensis, and introducing the new genera and species Taxawa tesnikishii.</title>
        <authorList>
            <person name="Kurbessoian T."/>
            <person name="Stajich J.E."/>
        </authorList>
    </citation>
    <scope>NUCLEOTIDE SEQUENCE</scope>
    <source>
        <strain evidence="12">TK_1</strain>
    </source>
</reference>
<keyword evidence="4" id="KW-0813">Transport</keyword>
<evidence type="ECO:0000256" key="3">
    <source>
        <dbReference type="ARBA" id="ARBA00007895"/>
    </source>
</evidence>
<dbReference type="Gene3D" id="1.20.5.420">
    <property type="entry name" value="Immunoglobulin FC, subunit C"/>
    <property type="match status" value="1"/>
</dbReference>
<name>A0ABQ9P356_9PEZI</name>
<feature type="compositionally biased region" description="Low complexity" evidence="9">
    <location>
        <begin position="317"/>
        <end position="331"/>
    </location>
</feature>
<gene>
    <name evidence="12" type="ORF">H2201_000857</name>
</gene>
<feature type="domain" description="Vta1 C-terminal" evidence="11">
    <location>
        <begin position="358"/>
        <end position="393"/>
    </location>
</feature>
<feature type="compositionally biased region" description="Low complexity" evidence="9">
    <location>
        <begin position="193"/>
        <end position="203"/>
    </location>
</feature>
<keyword evidence="13" id="KW-1185">Reference proteome</keyword>
<feature type="region of interest" description="Disordered" evidence="9">
    <location>
        <begin position="159"/>
        <end position="350"/>
    </location>
</feature>
<evidence type="ECO:0000256" key="4">
    <source>
        <dbReference type="ARBA" id="ARBA00022448"/>
    </source>
</evidence>
<dbReference type="InterPro" id="IPR023175">
    <property type="entry name" value="Vta1/CALS_N_sf"/>
</dbReference>
<dbReference type="EMBL" id="JAPDRL010000004">
    <property type="protein sequence ID" value="KAJ9669031.1"/>
    <property type="molecule type" value="Genomic_DNA"/>
</dbReference>
<keyword evidence="6" id="KW-0967">Endosome</keyword>
<dbReference type="PANTHER" id="PTHR46009">
    <property type="entry name" value="VACUOLAR PROTEIN SORTING-ASSOCIATED PROTEIN VTA1 HOMOLOG"/>
    <property type="match status" value="1"/>
</dbReference>